<dbReference type="Gene3D" id="3.30.70.60">
    <property type="match status" value="1"/>
</dbReference>
<dbReference type="GO" id="GO:1990904">
    <property type="term" value="C:ribonucleoprotein complex"/>
    <property type="evidence" value="ECO:0007669"/>
    <property type="project" value="UniProtKB-KW"/>
</dbReference>
<gene>
    <name evidence="8" type="primary">rpsF</name>
    <name evidence="9" type="ORF">A6M21_12435</name>
</gene>
<evidence type="ECO:0000256" key="8">
    <source>
        <dbReference type="HAMAP-Rule" id="MF_00360"/>
    </source>
</evidence>
<comment type="caution">
    <text evidence="9">The sequence shown here is derived from an EMBL/GenBank/DDBJ whole genome shotgun (WGS) entry which is preliminary data.</text>
</comment>
<dbReference type="EMBL" id="LYVF01000171">
    <property type="protein sequence ID" value="OAT80869.1"/>
    <property type="molecule type" value="Genomic_DNA"/>
</dbReference>
<dbReference type="PANTHER" id="PTHR21011:SF1">
    <property type="entry name" value="SMALL RIBOSOMAL SUBUNIT PROTEIN BS6M"/>
    <property type="match status" value="1"/>
</dbReference>
<dbReference type="HAMAP" id="MF_00360">
    <property type="entry name" value="Ribosomal_bS6"/>
    <property type="match status" value="1"/>
</dbReference>
<dbReference type="RefSeq" id="WP_066669317.1">
    <property type="nucleotide sequence ID" value="NZ_LYVF01000171.1"/>
</dbReference>
<dbReference type="InterPro" id="IPR020814">
    <property type="entry name" value="Ribosomal_S6_plastid/chlpt"/>
</dbReference>
<dbReference type="SUPFAM" id="SSF54995">
    <property type="entry name" value="Ribosomal protein S6"/>
    <property type="match status" value="1"/>
</dbReference>
<name>A0A1B7LDA5_9FIRM</name>
<dbReference type="Proteomes" id="UP000078532">
    <property type="component" value="Unassembled WGS sequence"/>
</dbReference>
<comment type="similarity">
    <text evidence="1 8">Belongs to the bacterial ribosomal protein bS6 family.</text>
</comment>
<evidence type="ECO:0000256" key="2">
    <source>
        <dbReference type="ARBA" id="ARBA00022730"/>
    </source>
</evidence>
<dbReference type="InterPro" id="IPR014717">
    <property type="entry name" value="Transl_elong_EF1B/ribsomal_bS6"/>
</dbReference>
<evidence type="ECO:0000256" key="7">
    <source>
        <dbReference type="ARBA" id="ARBA00035294"/>
    </source>
</evidence>
<evidence type="ECO:0000256" key="5">
    <source>
        <dbReference type="ARBA" id="ARBA00023274"/>
    </source>
</evidence>
<dbReference type="FunFam" id="3.30.70.60:FF:000002">
    <property type="entry name" value="30S ribosomal protein S6"/>
    <property type="match status" value="1"/>
</dbReference>
<dbReference type="Pfam" id="PF01250">
    <property type="entry name" value="Ribosomal_S6"/>
    <property type="match status" value="1"/>
</dbReference>
<evidence type="ECO:0000256" key="4">
    <source>
        <dbReference type="ARBA" id="ARBA00022980"/>
    </source>
</evidence>
<evidence type="ECO:0000256" key="1">
    <source>
        <dbReference type="ARBA" id="ARBA00009512"/>
    </source>
</evidence>
<dbReference type="AlphaFoldDB" id="A0A1B7LDA5"/>
<accession>A0A1B7LDA5</accession>
<dbReference type="STRING" id="1838280.A6M21_12435"/>
<organism evidence="9 10">
    <name type="scientific">Desulfotomaculum copahuensis</name>
    <dbReference type="NCBI Taxonomy" id="1838280"/>
    <lineage>
        <taxon>Bacteria</taxon>
        <taxon>Bacillati</taxon>
        <taxon>Bacillota</taxon>
        <taxon>Clostridia</taxon>
        <taxon>Eubacteriales</taxon>
        <taxon>Desulfotomaculaceae</taxon>
        <taxon>Desulfotomaculum</taxon>
    </lineage>
</organism>
<dbReference type="GO" id="GO:0003735">
    <property type="term" value="F:structural constituent of ribosome"/>
    <property type="evidence" value="ECO:0007669"/>
    <property type="project" value="InterPro"/>
</dbReference>
<sequence>MISYETVFILRPELDEEKAGEVVEKFKSLIENHGGEITKLERWGKRRLAYDIDHQHEGVYMIIQFKAESAVARELDRVFKITDGILRHIIVQTAA</sequence>
<dbReference type="GO" id="GO:0005737">
    <property type="term" value="C:cytoplasm"/>
    <property type="evidence" value="ECO:0007669"/>
    <property type="project" value="UniProtKB-ARBA"/>
</dbReference>
<keyword evidence="10" id="KW-1185">Reference proteome</keyword>
<dbReference type="InterPro" id="IPR035980">
    <property type="entry name" value="Ribosomal_bS6_sf"/>
</dbReference>
<proteinExistence type="inferred from homology"/>
<evidence type="ECO:0000313" key="10">
    <source>
        <dbReference type="Proteomes" id="UP000078532"/>
    </source>
</evidence>
<dbReference type="PANTHER" id="PTHR21011">
    <property type="entry name" value="MITOCHONDRIAL 28S RIBOSOMAL PROTEIN S6"/>
    <property type="match status" value="1"/>
</dbReference>
<keyword evidence="4 8" id="KW-0689">Ribosomal protein</keyword>
<protein>
    <recommendedName>
        <fullName evidence="7 8">Small ribosomal subunit protein bS6</fullName>
    </recommendedName>
</protein>
<dbReference type="CDD" id="cd00473">
    <property type="entry name" value="bS6"/>
    <property type="match status" value="1"/>
</dbReference>
<dbReference type="GO" id="GO:0006412">
    <property type="term" value="P:translation"/>
    <property type="evidence" value="ECO:0007669"/>
    <property type="project" value="UniProtKB-UniRule"/>
</dbReference>
<comment type="function">
    <text evidence="6 8">Binds together with bS18 to 16S ribosomal RNA.</text>
</comment>
<evidence type="ECO:0000256" key="3">
    <source>
        <dbReference type="ARBA" id="ARBA00022884"/>
    </source>
</evidence>
<dbReference type="GO" id="GO:0070181">
    <property type="term" value="F:small ribosomal subunit rRNA binding"/>
    <property type="evidence" value="ECO:0007669"/>
    <property type="project" value="TreeGrafter"/>
</dbReference>
<dbReference type="NCBIfam" id="TIGR00166">
    <property type="entry name" value="S6"/>
    <property type="match status" value="1"/>
</dbReference>
<reference evidence="9 10" key="1">
    <citation type="submission" date="2016-04" db="EMBL/GenBank/DDBJ databases">
        <authorList>
            <person name="Evans L.H."/>
            <person name="Alamgir A."/>
            <person name="Owens N."/>
            <person name="Weber N.D."/>
            <person name="Virtaneva K."/>
            <person name="Barbian K."/>
            <person name="Babar A."/>
            <person name="Rosenke K."/>
        </authorList>
    </citation>
    <scope>NUCLEOTIDE SEQUENCE [LARGE SCALE GENOMIC DNA]</scope>
    <source>
        <strain evidence="9 10">LMa1</strain>
    </source>
</reference>
<dbReference type="OrthoDB" id="9812702at2"/>
<evidence type="ECO:0000313" key="9">
    <source>
        <dbReference type="EMBL" id="OAT80869.1"/>
    </source>
</evidence>
<dbReference type="GO" id="GO:0005840">
    <property type="term" value="C:ribosome"/>
    <property type="evidence" value="ECO:0007669"/>
    <property type="project" value="UniProtKB-KW"/>
</dbReference>
<keyword evidence="5 8" id="KW-0687">Ribonucleoprotein</keyword>
<dbReference type="InterPro" id="IPR000529">
    <property type="entry name" value="Ribosomal_bS6"/>
</dbReference>
<evidence type="ECO:0000256" key="6">
    <source>
        <dbReference type="ARBA" id="ARBA00035104"/>
    </source>
</evidence>
<keyword evidence="3 8" id="KW-0694">RNA-binding</keyword>
<keyword evidence="2 8" id="KW-0699">rRNA-binding</keyword>